<dbReference type="EMBL" id="VMYC01000090">
    <property type="protein sequence ID" value="TVX70264.1"/>
    <property type="molecule type" value="Genomic_DNA"/>
</dbReference>
<dbReference type="GO" id="GO:0016020">
    <property type="term" value="C:membrane"/>
    <property type="evidence" value="ECO:0007669"/>
    <property type="project" value="UniProtKB-SubCell"/>
</dbReference>
<dbReference type="InterPro" id="IPR001046">
    <property type="entry name" value="NRAMP_fam"/>
</dbReference>
<comment type="subcellular location">
    <subcellularLocation>
        <location evidence="1">Membrane</location>
        <topology evidence="1">Multi-pass membrane protein</topology>
    </subcellularLocation>
</comment>
<keyword evidence="2 5" id="KW-0812">Transmembrane</keyword>
<dbReference type="GO" id="GO:0046873">
    <property type="term" value="F:metal ion transmembrane transporter activity"/>
    <property type="evidence" value="ECO:0007669"/>
    <property type="project" value="InterPro"/>
</dbReference>
<name>A0A064BZU8_STREE</name>
<evidence type="ECO:0000313" key="8">
    <source>
        <dbReference type="Proteomes" id="UP000042745"/>
    </source>
</evidence>
<comment type="caution">
    <text evidence="7">The sequence shown here is derived from an EMBL/GenBank/DDBJ whole genome shotgun (WGS) entry which is preliminary data.</text>
</comment>
<sequence>MSQAISLNQSTWASKLKAMGPGILMATAAVGGSHIVSSTQAGGSYGWSLLLLVILANVFKYPFFRFGAEYTADTGKTLVEGYAEKGKLYLWIFFILNVFSAMVNTAGVAILCSAIIASAFPMIGLSITQWSLILVAIIWAMLLFGGYKLLDGMVKWIMSALTIATVLAVIIAAVKHPEYSSDFVEKTPWQMAALPFIVSLLGWMPAPIEISAINSLWSAEKRKTVNFNKEDALFDFNTGYIGTAILAVFFVALGALIQYPTGQAVEAASAKYISQFVGMYASVLGEWSRYLITFIAFLCIFGTVITVIDGYSRVNQESLRLLISQKEDNRKSLNIWMTITAIIGIVIIKFFAGQVSTMLRFAMIGSFLTTPFFALLNYALVTRENKNLPSCLKHLAIVGLIFLFGFAIFFIYALAIGKAG</sequence>
<feature type="transmembrane region" description="Helical" evidence="5">
    <location>
        <begin position="238"/>
        <end position="259"/>
    </location>
</feature>
<protein>
    <submittedName>
        <fullName evidence="7">Divalent metal cation transporter</fullName>
    </submittedName>
    <submittedName>
        <fullName evidence="6">Nramp family metal ion transporter</fullName>
    </submittedName>
</protein>
<evidence type="ECO:0000256" key="5">
    <source>
        <dbReference type="SAM" id="Phobius"/>
    </source>
</evidence>
<proteinExistence type="predicted"/>
<dbReference type="Pfam" id="PF01566">
    <property type="entry name" value="Nramp"/>
    <property type="match status" value="1"/>
</dbReference>
<dbReference type="AlphaFoldDB" id="A0A064BZU8"/>
<evidence type="ECO:0000256" key="2">
    <source>
        <dbReference type="ARBA" id="ARBA00022692"/>
    </source>
</evidence>
<dbReference type="RefSeq" id="WP_016399108.1">
    <property type="nucleotide sequence ID" value="NZ_FYSB01000004.1"/>
</dbReference>
<dbReference type="Proteomes" id="UP000042745">
    <property type="component" value="Unassembled WGS sequence"/>
</dbReference>
<feature type="transmembrane region" description="Helical" evidence="5">
    <location>
        <begin position="194"/>
        <end position="217"/>
    </location>
</feature>
<feature type="transmembrane region" description="Helical" evidence="5">
    <location>
        <begin position="333"/>
        <end position="352"/>
    </location>
</feature>
<dbReference type="Proteomes" id="UP000315060">
    <property type="component" value="Unassembled WGS sequence"/>
</dbReference>
<dbReference type="EMBL" id="CKGU01000006">
    <property type="protein sequence ID" value="CIS34995.1"/>
    <property type="molecule type" value="Genomic_DNA"/>
</dbReference>
<evidence type="ECO:0000256" key="4">
    <source>
        <dbReference type="ARBA" id="ARBA00023136"/>
    </source>
</evidence>
<feature type="transmembrane region" description="Helical" evidence="5">
    <location>
        <begin position="21"/>
        <end position="39"/>
    </location>
</feature>
<gene>
    <name evidence="7" type="ORF">AZJ28_05580</name>
    <name evidence="6" type="ORF">ERS019486_00621</name>
</gene>
<feature type="transmembrane region" description="Helical" evidence="5">
    <location>
        <begin position="392"/>
        <end position="415"/>
    </location>
</feature>
<evidence type="ECO:0000313" key="7">
    <source>
        <dbReference type="EMBL" id="TVX70264.1"/>
    </source>
</evidence>
<organism evidence="7 9">
    <name type="scientific">Streptococcus pneumoniae</name>
    <dbReference type="NCBI Taxonomy" id="1313"/>
    <lineage>
        <taxon>Bacteria</taxon>
        <taxon>Bacillati</taxon>
        <taxon>Bacillota</taxon>
        <taxon>Bacilli</taxon>
        <taxon>Lactobacillales</taxon>
        <taxon>Streptococcaceae</taxon>
        <taxon>Streptococcus</taxon>
    </lineage>
</organism>
<accession>A0A064BZU8</accession>
<feature type="transmembrane region" description="Helical" evidence="5">
    <location>
        <begin position="358"/>
        <end position="380"/>
    </location>
</feature>
<reference evidence="6 8" key="1">
    <citation type="submission" date="2015-03" db="EMBL/GenBank/DDBJ databases">
        <authorList>
            <consortium name="Pathogen Informatics"/>
            <person name="Murphy D."/>
        </authorList>
    </citation>
    <scope>NUCLEOTIDE SEQUENCE [LARGE SCALE GENOMIC DNA]</scope>
    <source>
        <strain evidence="6">SMRU328</strain>
        <strain evidence="8">type strain: N</strain>
    </source>
</reference>
<feature type="transmembrane region" description="Helical" evidence="5">
    <location>
        <begin position="156"/>
        <end position="174"/>
    </location>
</feature>
<keyword evidence="3 5" id="KW-1133">Transmembrane helix</keyword>
<feature type="transmembrane region" description="Helical" evidence="5">
    <location>
        <begin position="122"/>
        <end position="144"/>
    </location>
</feature>
<feature type="transmembrane region" description="Helical" evidence="5">
    <location>
        <begin position="290"/>
        <end position="312"/>
    </location>
</feature>
<reference evidence="7 9" key="2">
    <citation type="submission" date="2019-07" db="EMBL/GenBank/DDBJ databases">
        <authorList>
            <person name="Mohale T."/>
        </authorList>
    </citation>
    <scope>NUCLEOTIDE SEQUENCE [LARGE SCALE GENOMIC DNA]</scope>
    <source>
        <strain evidence="7 9">NTPn 59</strain>
    </source>
</reference>
<evidence type="ECO:0000313" key="9">
    <source>
        <dbReference type="Proteomes" id="UP000315060"/>
    </source>
</evidence>
<evidence type="ECO:0000256" key="1">
    <source>
        <dbReference type="ARBA" id="ARBA00004141"/>
    </source>
</evidence>
<evidence type="ECO:0000256" key="3">
    <source>
        <dbReference type="ARBA" id="ARBA00022989"/>
    </source>
</evidence>
<feature type="transmembrane region" description="Helical" evidence="5">
    <location>
        <begin position="45"/>
        <end position="67"/>
    </location>
</feature>
<evidence type="ECO:0000313" key="6">
    <source>
        <dbReference type="EMBL" id="CIS34995.1"/>
    </source>
</evidence>
<keyword evidence="4 5" id="KW-0472">Membrane</keyword>
<feature type="transmembrane region" description="Helical" evidence="5">
    <location>
        <begin position="88"/>
        <end position="116"/>
    </location>
</feature>